<evidence type="ECO:0000313" key="5">
    <source>
        <dbReference type="WBParaSite" id="SMUV_0000748601-mRNA-1"/>
    </source>
</evidence>
<organism evidence="4 5">
    <name type="scientific">Syphacia muris</name>
    <dbReference type="NCBI Taxonomy" id="451379"/>
    <lineage>
        <taxon>Eukaryota</taxon>
        <taxon>Metazoa</taxon>
        <taxon>Ecdysozoa</taxon>
        <taxon>Nematoda</taxon>
        <taxon>Chromadorea</taxon>
        <taxon>Rhabditida</taxon>
        <taxon>Spirurina</taxon>
        <taxon>Oxyuridomorpha</taxon>
        <taxon>Oxyuroidea</taxon>
        <taxon>Oxyuridae</taxon>
        <taxon>Syphacia</taxon>
    </lineage>
</organism>
<dbReference type="PANTHER" id="PTHR13430:SF4">
    <property type="entry name" value="AUTOPHAGY-RELATED PROTEIN 13"/>
    <property type="match status" value="1"/>
</dbReference>
<evidence type="ECO:0000313" key="4">
    <source>
        <dbReference type="Proteomes" id="UP000046393"/>
    </source>
</evidence>
<dbReference type="WBParaSite" id="SMUV_0000748601-mRNA-1">
    <property type="protein sequence ID" value="SMUV_0000748601-mRNA-1"/>
    <property type="gene ID" value="SMUV_0000748601"/>
</dbReference>
<dbReference type="GO" id="GO:1990316">
    <property type="term" value="C:Atg1/ULK1 kinase complex"/>
    <property type="evidence" value="ECO:0007669"/>
    <property type="project" value="TreeGrafter"/>
</dbReference>
<dbReference type="GO" id="GO:0034497">
    <property type="term" value="P:protein localization to phagophore assembly site"/>
    <property type="evidence" value="ECO:0007669"/>
    <property type="project" value="TreeGrafter"/>
</dbReference>
<evidence type="ECO:0000256" key="1">
    <source>
        <dbReference type="ARBA" id="ARBA00004329"/>
    </source>
</evidence>
<dbReference type="InterPro" id="IPR040182">
    <property type="entry name" value="ATG13"/>
</dbReference>
<sequence length="172" mass="19672">MADKSDVSQEFKEFIKFGKFFSTRLLLFNEVQAVVQARLGCEQFVALPCKQFVDPVDWFNVRIDELGDVSAQLRSNITSNCISYPPLSPSLTLDFLLQTKDDGILPCISYEGTRNGELKEENGRFMRTELYQQLSVVLRSVIAAARVTPSYRYFVRKQSSSSYIILYRALID</sequence>
<evidence type="ECO:0000256" key="3">
    <source>
        <dbReference type="ARBA" id="ARBA00023006"/>
    </source>
</evidence>
<dbReference type="AlphaFoldDB" id="A0A0N5ARU3"/>
<keyword evidence="3" id="KW-0072">Autophagy</keyword>
<protein>
    <submittedName>
        <fullName evidence="5">Autophagy-related protein 101</fullName>
    </submittedName>
</protein>
<dbReference type="Proteomes" id="UP000046393">
    <property type="component" value="Unplaced"/>
</dbReference>
<evidence type="ECO:0000256" key="2">
    <source>
        <dbReference type="ARBA" id="ARBA00007341"/>
    </source>
</evidence>
<keyword evidence="4" id="KW-1185">Reference proteome</keyword>
<comment type="similarity">
    <text evidence="2">Belongs to the ATG13 family. Metazoan subfamily.</text>
</comment>
<name>A0A0N5ARU3_9BILA</name>
<dbReference type="Gene3D" id="3.30.900.10">
    <property type="entry name" value="HORMA domain"/>
    <property type="match status" value="1"/>
</dbReference>
<dbReference type="STRING" id="451379.A0A0N5ARU3"/>
<accession>A0A0N5ARU3</accession>
<dbReference type="GO" id="GO:0000407">
    <property type="term" value="C:phagophore assembly site"/>
    <property type="evidence" value="ECO:0007669"/>
    <property type="project" value="UniProtKB-SubCell"/>
</dbReference>
<reference evidence="5" key="1">
    <citation type="submission" date="2017-02" db="UniProtKB">
        <authorList>
            <consortium name="WormBaseParasite"/>
        </authorList>
    </citation>
    <scope>IDENTIFICATION</scope>
</reference>
<dbReference type="GO" id="GO:0034727">
    <property type="term" value="P:piecemeal microautophagy of the nucleus"/>
    <property type="evidence" value="ECO:0007669"/>
    <property type="project" value="TreeGrafter"/>
</dbReference>
<comment type="subcellular location">
    <subcellularLocation>
        <location evidence="1">Preautophagosomal structure</location>
    </subcellularLocation>
</comment>
<proteinExistence type="inferred from homology"/>
<dbReference type="InterPro" id="IPR036570">
    <property type="entry name" value="HORMA_dom_sf"/>
</dbReference>
<dbReference type="PANTHER" id="PTHR13430">
    <property type="match status" value="1"/>
</dbReference>
<dbReference type="GO" id="GO:0000423">
    <property type="term" value="P:mitophagy"/>
    <property type="evidence" value="ECO:0007669"/>
    <property type="project" value="TreeGrafter"/>
</dbReference>
<dbReference type="GO" id="GO:0005829">
    <property type="term" value="C:cytosol"/>
    <property type="evidence" value="ECO:0007669"/>
    <property type="project" value="TreeGrafter"/>
</dbReference>